<evidence type="ECO:0000313" key="4">
    <source>
        <dbReference type="Proteomes" id="UP001465976"/>
    </source>
</evidence>
<gene>
    <name evidence="3" type="ORF">V5O48_015658</name>
</gene>
<dbReference type="Pfam" id="PF05699">
    <property type="entry name" value="Dimer_Tnp_hAT"/>
    <property type="match status" value="1"/>
</dbReference>
<dbReference type="SUPFAM" id="SSF53098">
    <property type="entry name" value="Ribonuclease H-like"/>
    <property type="match status" value="1"/>
</dbReference>
<comment type="caution">
    <text evidence="3">The sequence shown here is derived from an EMBL/GenBank/DDBJ whole genome shotgun (WGS) entry which is preliminary data.</text>
</comment>
<reference evidence="3 4" key="1">
    <citation type="submission" date="2024-02" db="EMBL/GenBank/DDBJ databases">
        <title>A draft genome for the cacao thread blight pathogen Marasmius crinis-equi.</title>
        <authorList>
            <person name="Cohen S.P."/>
            <person name="Baruah I.K."/>
            <person name="Amoako-Attah I."/>
            <person name="Bukari Y."/>
            <person name="Meinhardt L.W."/>
            <person name="Bailey B.A."/>
        </authorList>
    </citation>
    <scope>NUCLEOTIDE SEQUENCE [LARGE SCALE GENOMIC DNA]</scope>
    <source>
        <strain evidence="3 4">GH-76</strain>
    </source>
</reference>
<evidence type="ECO:0000259" key="2">
    <source>
        <dbReference type="Pfam" id="PF05699"/>
    </source>
</evidence>
<organism evidence="3 4">
    <name type="scientific">Marasmius crinis-equi</name>
    <dbReference type="NCBI Taxonomy" id="585013"/>
    <lineage>
        <taxon>Eukaryota</taxon>
        <taxon>Fungi</taxon>
        <taxon>Dikarya</taxon>
        <taxon>Basidiomycota</taxon>
        <taxon>Agaricomycotina</taxon>
        <taxon>Agaricomycetes</taxon>
        <taxon>Agaricomycetidae</taxon>
        <taxon>Agaricales</taxon>
        <taxon>Marasmiineae</taxon>
        <taxon>Marasmiaceae</taxon>
        <taxon>Marasmius</taxon>
    </lineage>
</organism>
<accession>A0ABR3ETX3</accession>
<protein>
    <recommendedName>
        <fullName evidence="2">HAT C-terminal dimerisation domain-containing protein</fullName>
    </recommendedName>
</protein>
<sequence>MASGQPKRVSQKGKNPLNLLKLTNEEWNLFNAILPLLQRFRDATLDLEGNKRPLLFEGIRYMDGINKLLESYINDTNNPPILRWGAALGLAVLDKYYAKTDSTMLYKGAMSRLLWKDYYKPEDGSEGQKPSVMNTARKSRFLQDDDVIKASSGDVFEDWVLSEVVTSAGARNPILWWSSSYMNEDTWSEPLQCMALDILSCPATSCDAEHGFSCGGLMVTKRRYALSSSVIRASLCLLYWAKVPGLILEEAIMKMFNDKGKCHDDKVTVKSRIEQAEPENNAIEAKGSSTSDSE</sequence>
<proteinExistence type="predicted"/>
<feature type="region of interest" description="Disordered" evidence="1">
    <location>
        <begin position="271"/>
        <end position="294"/>
    </location>
</feature>
<keyword evidence="4" id="KW-1185">Reference proteome</keyword>
<evidence type="ECO:0000313" key="3">
    <source>
        <dbReference type="EMBL" id="KAL0566359.1"/>
    </source>
</evidence>
<dbReference type="EMBL" id="JBAHYK010001923">
    <property type="protein sequence ID" value="KAL0566359.1"/>
    <property type="molecule type" value="Genomic_DNA"/>
</dbReference>
<name>A0ABR3ETX3_9AGAR</name>
<dbReference type="Proteomes" id="UP001465976">
    <property type="component" value="Unassembled WGS sequence"/>
</dbReference>
<feature type="domain" description="HAT C-terminal dimerisation" evidence="2">
    <location>
        <begin position="170"/>
        <end position="240"/>
    </location>
</feature>
<evidence type="ECO:0000256" key="1">
    <source>
        <dbReference type="SAM" id="MobiDB-lite"/>
    </source>
</evidence>
<dbReference type="InterPro" id="IPR008906">
    <property type="entry name" value="HATC_C_dom"/>
</dbReference>
<dbReference type="InterPro" id="IPR012337">
    <property type="entry name" value="RNaseH-like_sf"/>
</dbReference>